<dbReference type="RefSeq" id="WP_203908134.1">
    <property type="nucleotide sequence ID" value="NZ_BONY01000011.1"/>
</dbReference>
<protein>
    <recommendedName>
        <fullName evidence="3">DUF742 domain-containing protein</fullName>
    </recommendedName>
</protein>
<proteinExistence type="predicted"/>
<dbReference type="AlphaFoldDB" id="A0A8J3Q6B5"/>
<keyword evidence="2" id="KW-1185">Reference proteome</keyword>
<sequence>MDSIRAHAEPTWLDADAGPLVRPYALTAGRTRPVRGDLDLITVLVAVRPPSILDGGLGSECAQIIALCQQPQSVAEIAAHLTLPTRIVRVLLSDLLDRTLLRRNNPLRATQLPTEETFRAVLNGLRSL</sequence>
<comment type="caution">
    <text evidence="1">The sequence shown here is derived from an EMBL/GenBank/DDBJ whole genome shotgun (WGS) entry which is preliminary data.</text>
</comment>
<reference evidence="1" key="1">
    <citation type="submission" date="2021-01" db="EMBL/GenBank/DDBJ databases">
        <title>Whole genome shotgun sequence of Rhizocola hellebori NBRC 109834.</title>
        <authorList>
            <person name="Komaki H."/>
            <person name="Tamura T."/>
        </authorList>
    </citation>
    <scope>NUCLEOTIDE SEQUENCE</scope>
    <source>
        <strain evidence="1">NBRC 109834</strain>
    </source>
</reference>
<evidence type="ECO:0008006" key="3">
    <source>
        <dbReference type="Google" id="ProtNLM"/>
    </source>
</evidence>
<dbReference type="PANTHER" id="PTHR36221">
    <property type="entry name" value="DUF742 DOMAIN-CONTAINING PROTEIN"/>
    <property type="match status" value="1"/>
</dbReference>
<accession>A0A8J3Q6B5</accession>
<dbReference type="EMBL" id="BONY01000011">
    <property type="protein sequence ID" value="GIH04087.1"/>
    <property type="molecule type" value="Genomic_DNA"/>
</dbReference>
<name>A0A8J3Q6B5_9ACTN</name>
<gene>
    <name evidence="1" type="ORF">Rhe02_21540</name>
</gene>
<dbReference type="Pfam" id="PF05331">
    <property type="entry name" value="DUF742"/>
    <property type="match status" value="1"/>
</dbReference>
<organism evidence="1 2">
    <name type="scientific">Rhizocola hellebori</name>
    <dbReference type="NCBI Taxonomy" id="1392758"/>
    <lineage>
        <taxon>Bacteria</taxon>
        <taxon>Bacillati</taxon>
        <taxon>Actinomycetota</taxon>
        <taxon>Actinomycetes</taxon>
        <taxon>Micromonosporales</taxon>
        <taxon>Micromonosporaceae</taxon>
        <taxon>Rhizocola</taxon>
    </lineage>
</organism>
<evidence type="ECO:0000313" key="1">
    <source>
        <dbReference type="EMBL" id="GIH04087.1"/>
    </source>
</evidence>
<evidence type="ECO:0000313" key="2">
    <source>
        <dbReference type="Proteomes" id="UP000612899"/>
    </source>
</evidence>
<dbReference type="InterPro" id="IPR007995">
    <property type="entry name" value="DUF742"/>
</dbReference>
<dbReference type="PANTHER" id="PTHR36221:SF1">
    <property type="entry name" value="DUF742 DOMAIN-CONTAINING PROTEIN"/>
    <property type="match status" value="1"/>
</dbReference>
<dbReference type="Proteomes" id="UP000612899">
    <property type="component" value="Unassembled WGS sequence"/>
</dbReference>